<protein>
    <submittedName>
        <fullName evidence="2">Actin</fullName>
    </submittedName>
</protein>
<evidence type="ECO:0000313" key="2">
    <source>
        <dbReference type="EMBL" id="AAG13963.1"/>
    </source>
</evidence>
<feature type="non-terminal residue" evidence="2">
    <location>
        <position position="101"/>
    </location>
</feature>
<feature type="compositionally biased region" description="Basic and acidic residues" evidence="1">
    <location>
        <begin position="79"/>
        <end position="92"/>
    </location>
</feature>
<feature type="non-terminal residue" evidence="2">
    <location>
        <position position="1"/>
    </location>
</feature>
<evidence type="ECO:0000256" key="1">
    <source>
        <dbReference type="SAM" id="MobiDB-lite"/>
    </source>
</evidence>
<dbReference type="EMBL" id="AF284445">
    <property type="protein sequence ID" value="AAG13963.1"/>
    <property type="molecule type" value="Genomic_DNA"/>
</dbReference>
<dbReference type="AlphaFoldDB" id="Q9DFB8"/>
<proteinExistence type="predicted"/>
<reference evidence="2" key="1">
    <citation type="journal article" date="2001" name="Mar. Biol.">
        <title>Mitochondrial and nuclear DNA analysis of population subdivision among young-of-the-year Spanish mackerel (Scomberomorus maculatus) from the western Atlantic and Gulf of Mexico.</title>
        <authorList>
            <person name="Buonaccorsi V.P."/>
            <person name="Starkey E."/>
            <person name="Graves J.E."/>
        </authorList>
    </citation>
    <scope>NUCLEOTIDE SEQUENCE</scope>
</reference>
<feature type="region of interest" description="Disordered" evidence="1">
    <location>
        <begin position="1"/>
        <end position="101"/>
    </location>
</feature>
<organism evidence="2">
    <name type="scientific">Scomberomorus maculatus</name>
    <name type="common">Spanish mackerel</name>
    <name type="synonym">Scomber maculatus</name>
    <dbReference type="NCBI Taxonomy" id="99344"/>
    <lineage>
        <taxon>Eukaryota</taxon>
        <taxon>Metazoa</taxon>
        <taxon>Chordata</taxon>
        <taxon>Craniata</taxon>
        <taxon>Vertebrata</taxon>
        <taxon>Euteleostomi</taxon>
        <taxon>Actinopterygii</taxon>
        <taxon>Neopterygii</taxon>
        <taxon>Teleostei</taxon>
        <taxon>Neoteleostei</taxon>
        <taxon>Acanthomorphata</taxon>
        <taxon>Pelagiaria</taxon>
        <taxon>Scombriformes</taxon>
        <taxon>Scombridae</taxon>
        <taxon>Scomberomorus</taxon>
    </lineage>
</organism>
<name>Q9DFB8_SCOMC</name>
<feature type="compositionally biased region" description="Basic and acidic residues" evidence="1">
    <location>
        <begin position="16"/>
        <end position="35"/>
    </location>
</feature>
<accession>Q9DFB8</accession>
<sequence>RPRHQGVMVGMGRRTPTSDERGPEKKRHPDPEVSHRARHHHQLGRHGEDLAPHLLQRAACGPRRAPHPGDRGPSQPKSQQREDDPDHVRDVQCTRNVRRHP</sequence>